<dbReference type="GO" id="GO:0002181">
    <property type="term" value="P:cytoplasmic translation"/>
    <property type="evidence" value="ECO:0007669"/>
    <property type="project" value="TreeGrafter"/>
</dbReference>
<accession>A0A643BQM3</accession>
<protein>
    <submittedName>
        <fullName evidence="1">Uncharacterized protein</fullName>
    </submittedName>
</protein>
<feature type="non-terminal residue" evidence="1">
    <location>
        <position position="1"/>
    </location>
</feature>
<dbReference type="EMBL" id="SGJD01005724">
    <property type="protein sequence ID" value="KAB0390269.1"/>
    <property type="molecule type" value="Genomic_DNA"/>
</dbReference>
<comment type="caution">
    <text evidence="1">The sequence shown here is derived from an EMBL/GenBank/DDBJ whole genome shotgun (WGS) entry which is preliminary data.</text>
</comment>
<dbReference type="Gene3D" id="3.90.470.10">
    <property type="entry name" value="Ribosomal protein L22/L17"/>
    <property type="match status" value="1"/>
</dbReference>
<gene>
    <name evidence="1" type="ORF">E2I00_014619</name>
</gene>
<evidence type="ECO:0000313" key="1">
    <source>
        <dbReference type="EMBL" id="KAB0390269.1"/>
    </source>
</evidence>
<reference evidence="1 2" key="1">
    <citation type="journal article" date="2019" name="PLoS ONE">
        <title>Genomic analyses reveal an absence of contemporary introgressive admixture between fin whales and blue whales, despite known hybrids.</title>
        <authorList>
            <person name="Westbury M.V."/>
            <person name="Petersen B."/>
            <person name="Lorenzen E.D."/>
        </authorList>
    </citation>
    <scope>NUCLEOTIDE SEQUENCE [LARGE SCALE GENOMIC DNA]</scope>
    <source>
        <strain evidence="1">FinWhale-01</strain>
    </source>
</reference>
<organism evidence="1 2">
    <name type="scientific">Balaenoptera physalus</name>
    <name type="common">Fin whale</name>
    <name type="synonym">Balaena physalus</name>
    <dbReference type="NCBI Taxonomy" id="9770"/>
    <lineage>
        <taxon>Eukaryota</taxon>
        <taxon>Metazoa</taxon>
        <taxon>Chordata</taxon>
        <taxon>Craniata</taxon>
        <taxon>Vertebrata</taxon>
        <taxon>Euteleostomi</taxon>
        <taxon>Mammalia</taxon>
        <taxon>Eutheria</taxon>
        <taxon>Laurasiatheria</taxon>
        <taxon>Artiodactyla</taxon>
        <taxon>Whippomorpha</taxon>
        <taxon>Cetacea</taxon>
        <taxon>Mysticeti</taxon>
        <taxon>Balaenopteridae</taxon>
        <taxon>Balaenoptera</taxon>
    </lineage>
</organism>
<dbReference type="GO" id="GO:0003735">
    <property type="term" value="F:structural constituent of ribosome"/>
    <property type="evidence" value="ECO:0007669"/>
    <property type="project" value="InterPro"/>
</dbReference>
<name>A0A643BQM3_BALPH</name>
<evidence type="ECO:0000313" key="2">
    <source>
        <dbReference type="Proteomes" id="UP000437017"/>
    </source>
</evidence>
<dbReference type="GO" id="GO:0022625">
    <property type="term" value="C:cytosolic large ribosomal subunit"/>
    <property type="evidence" value="ECO:0007669"/>
    <property type="project" value="TreeGrafter"/>
</dbReference>
<dbReference type="PANTHER" id="PTHR11593:SF11">
    <property type="entry name" value="LARGE RIBOSOMAL SUBUNIT PROTEIN UL22"/>
    <property type="match status" value="1"/>
</dbReference>
<keyword evidence="2" id="KW-1185">Reference proteome</keyword>
<dbReference type="InterPro" id="IPR005721">
    <property type="entry name" value="Ribosomal_uL22_euk/arc"/>
</dbReference>
<dbReference type="AlphaFoldDB" id="A0A643BQM3"/>
<proteinExistence type="predicted"/>
<sequence length="141" mass="15990">KTQQKSCKSRGSNLCVHFTNTHVTAQAIRFAYPISHRVSERCHFTGAMGDILSLQWVGGPHRVLFLLHMLKNAKSDDKLKGLDVDSLVTEHIQVNKATVSIELMPYMSSACHIEMILIKEQIVPKPQEETAWKKKIPQKKL</sequence>
<dbReference type="InterPro" id="IPR036394">
    <property type="entry name" value="Ribosomal_uL22_sf"/>
</dbReference>
<dbReference type="Proteomes" id="UP000437017">
    <property type="component" value="Unassembled WGS sequence"/>
</dbReference>
<dbReference type="PANTHER" id="PTHR11593">
    <property type="entry name" value="60S RIBOSOMAL PROTEIN L17"/>
    <property type="match status" value="1"/>
</dbReference>
<dbReference type="SUPFAM" id="SSF54843">
    <property type="entry name" value="Ribosomal protein L22"/>
    <property type="match status" value="1"/>
</dbReference>